<organism evidence="9">
    <name type="scientific">Pseudogemmatithrix spongiicola</name>
    <dbReference type="NCBI Taxonomy" id="3062599"/>
    <lineage>
        <taxon>Bacteria</taxon>
        <taxon>Pseudomonadati</taxon>
        <taxon>Gemmatimonadota</taxon>
        <taxon>Gemmatimonadia</taxon>
        <taxon>Gemmatimonadales</taxon>
        <taxon>Gemmatimonadaceae</taxon>
        <taxon>Pseudogemmatithrix</taxon>
    </lineage>
</organism>
<dbReference type="GO" id="GO:0046872">
    <property type="term" value="F:metal ion binding"/>
    <property type="evidence" value="ECO:0007669"/>
    <property type="project" value="UniProtKB-KW"/>
</dbReference>
<sequence length="473" mass="51392">MPLRFRPFVLLVACAASLATATATPLAAQSRQLTRWEQQARALLEELVEINTTHSTGSTVDAANAMARHMLAAGFPREDVVVVENAPRKGNLIVRYRGRSRSLKPILLLSHIDVVEANPADWTLPPFEFIERDGKFYGRGVADDKDESAIHLTLLLRMKAEGVVPDRDIIVALTADEEGGPENGVEYLLANRRELVDAAYVLNEGGGGRVDAGKRISNDVQAAEKYVVNFRLEATNSGGHSSVPRPDNAIYSLARALDRLSQLQQPVRLNETTRAYFTRQADILGGETGAAMRRLVANERDAAAAAIVSRDFSNNSRLRSTCVATLLEGGHAMNALPQRARATVNCRILPEETRAQVQERIVAAVNDTGVKVTVEREDSNSPASPLTPELLRAIEATTQEVFPGVPVVPTMSTGATDGAYFRAAGIPVYGVSGLFYSAPNAHGMNEQVESEAFYQGLEFMYRLVRRLTAGPGM</sequence>
<evidence type="ECO:0000259" key="8">
    <source>
        <dbReference type="Pfam" id="PF07687"/>
    </source>
</evidence>
<evidence type="ECO:0000313" key="9">
    <source>
        <dbReference type="EMBL" id="WKW11051.1"/>
    </source>
</evidence>
<accession>A0AA49Q6N3</accession>
<reference evidence="9" key="1">
    <citation type="submission" date="2023-07" db="EMBL/GenBank/DDBJ databases">
        <authorList>
            <person name="Haufschild T."/>
            <person name="Kallscheuer N."/>
            <person name="Hammer J."/>
            <person name="Kohn T."/>
            <person name="Kabuu M."/>
            <person name="Jogler M."/>
            <person name="Wohfarth N."/>
            <person name="Heuer A."/>
            <person name="Rohde M."/>
            <person name="van Teeseling M.C.F."/>
            <person name="Jogler C."/>
        </authorList>
    </citation>
    <scope>NUCLEOTIDE SEQUENCE</scope>
    <source>
        <strain evidence="9">Strain 138</strain>
        <strain evidence="10">Strain 318</strain>
    </source>
</reference>
<evidence type="ECO:0000256" key="2">
    <source>
        <dbReference type="ARBA" id="ARBA00022670"/>
    </source>
</evidence>
<evidence type="ECO:0000256" key="1">
    <source>
        <dbReference type="ARBA" id="ARBA00006247"/>
    </source>
</evidence>
<dbReference type="Gene3D" id="3.30.70.360">
    <property type="match status" value="1"/>
</dbReference>
<protein>
    <submittedName>
        <fullName evidence="9">M20/M25/M40 family metallo-hydrolase</fullName>
    </submittedName>
</protein>
<feature type="chain" id="PRO_5041439422" evidence="7">
    <location>
        <begin position="22"/>
        <end position="473"/>
    </location>
</feature>
<dbReference type="Gene3D" id="1.10.150.900">
    <property type="match status" value="1"/>
</dbReference>
<dbReference type="AlphaFoldDB" id="A0AA49Q3N0"/>
<evidence type="ECO:0000256" key="6">
    <source>
        <dbReference type="SAM" id="Coils"/>
    </source>
</evidence>
<dbReference type="InterPro" id="IPR002933">
    <property type="entry name" value="Peptidase_M20"/>
</dbReference>
<feature type="signal peptide" evidence="7">
    <location>
        <begin position="1"/>
        <end position="21"/>
    </location>
</feature>
<dbReference type="SUPFAM" id="SSF53187">
    <property type="entry name" value="Zn-dependent exopeptidases"/>
    <property type="match status" value="1"/>
</dbReference>
<evidence type="ECO:0000256" key="7">
    <source>
        <dbReference type="SAM" id="SignalP"/>
    </source>
</evidence>
<dbReference type="PROSITE" id="PS00758">
    <property type="entry name" value="ARGE_DAPE_CPG2_1"/>
    <property type="match status" value="1"/>
</dbReference>
<keyword evidence="5" id="KW-0862">Zinc</keyword>
<dbReference type="NCBIfam" id="NF006596">
    <property type="entry name" value="PRK09133.1"/>
    <property type="match status" value="1"/>
</dbReference>
<evidence type="ECO:0000256" key="5">
    <source>
        <dbReference type="ARBA" id="ARBA00022833"/>
    </source>
</evidence>
<dbReference type="EMBL" id="CP130613">
    <property type="protein sequence ID" value="WKW13961.1"/>
    <property type="molecule type" value="Genomic_DNA"/>
</dbReference>
<dbReference type="PANTHER" id="PTHR45962:SF1">
    <property type="entry name" value="N-FATTY-ACYL-AMINO ACID SYNTHASE_HYDROLASE PM20D1"/>
    <property type="match status" value="1"/>
</dbReference>
<dbReference type="InterPro" id="IPR047177">
    <property type="entry name" value="Pept_M20A"/>
</dbReference>
<dbReference type="InterPro" id="IPR001261">
    <property type="entry name" value="ArgE/DapE_CS"/>
</dbReference>
<keyword evidence="2" id="KW-0645">Protease</keyword>
<gene>
    <name evidence="9" type="ORF">Strain138_000285</name>
    <name evidence="10" type="ORF">Strain318_000285</name>
</gene>
<dbReference type="Pfam" id="PF01546">
    <property type="entry name" value="Peptidase_M20"/>
    <property type="match status" value="1"/>
</dbReference>
<feature type="domain" description="Peptidase M20 dimerisation" evidence="8">
    <location>
        <begin position="224"/>
        <end position="371"/>
    </location>
</feature>
<dbReference type="RefSeq" id="WP_367886756.1">
    <property type="nucleotide sequence ID" value="NZ_CP130612.1"/>
</dbReference>
<dbReference type="Proteomes" id="UP001229955">
    <property type="component" value="Chromosome"/>
</dbReference>
<dbReference type="GO" id="GO:0008233">
    <property type="term" value="F:peptidase activity"/>
    <property type="evidence" value="ECO:0007669"/>
    <property type="project" value="UniProtKB-KW"/>
</dbReference>
<dbReference type="InterPro" id="IPR036264">
    <property type="entry name" value="Bact_exopeptidase_dim_dom"/>
</dbReference>
<keyword evidence="11" id="KW-1185">Reference proteome</keyword>
<keyword evidence="4" id="KW-0378">Hydrolase</keyword>
<evidence type="ECO:0000313" key="10">
    <source>
        <dbReference type="EMBL" id="WKW13961.1"/>
    </source>
</evidence>
<evidence type="ECO:0000256" key="4">
    <source>
        <dbReference type="ARBA" id="ARBA00022801"/>
    </source>
</evidence>
<dbReference type="EMBL" id="CP130612">
    <property type="protein sequence ID" value="WKW11051.1"/>
    <property type="molecule type" value="Genomic_DNA"/>
</dbReference>
<accession>A0AA49Q3N0</accession>
<comment type="similarity">
    <text evidence="1">Belongs to the peptidase M20A family.</text>
</comment>
<proteinExistence type="inferred from homology"/>
<dbReference type="KEGG" id="pspc:Strain318_000285"/>
<keyword evidence="3" id="KW-0479">Metal-binding</keyword>
<name>A0AA49Q3N0_9BACT</name>
<evidence type="ECO:0000256" key="3">
    <source>
        <dbReference type="ARBA" id="ARBA00022723"/>
    </source>
</evidence>
<evidence type="ECO:0000313" key="11">
    <source>
        <dbReference type="Proteomes" id="UP001229955"/>
    </source>
</evidence>
<keyword evidence="7" id="KW-0732">Signal</keyword>
<feature type="coiled-coil region" evidence="6">
    <location>
        <begin position="26"/>
        <end position="53"/>
    </location>
</feature>
<dbReference type="GO" id="GO:0006508">
    <property type="term" value="P:proteolysis"/>
    <property type="evidence" value="ECO:0007669"/>
    <property type="project" value="UniProtKB-KW"/>
</dbReference>
<dbReference type="SUPFAM" id="SSF55031">
    <property type="entry name" value="Bacterial exopeptidase dimerisation domain"/>
    <property type="match status" value="1"/>
</dbReference>
<dbReference type="Pfam" id="PF07687">
    <property type="entry name" value="M20_dimer"/>
    <property type="match status" value="1"/>
</dbReference>
<keyword evidence="6" id="KW-0175">Coiled coil</keyword>
<dbReference type="Gene3D" id="3.40.630.10">
    <property type="entry name" value="Zn peptidases"/>
    <property type="match status" value="1"/>
</dbReference>
<dbReference type="InterPro" id="IPR011650">
    <property type="entry name" value="Peptidase_M20_dimer"/>
</dbReference>
<dbReference type="PANTHER" id="PTHR45962">
    <property type="entry name" value="N-FATTY-ACYL-AMINO ACID SYNTHASE/HYDROLASE PM20D1"/>
    <property type="match status" value="1"/>
</dbReference>